<feature type="transmembrane region" description="Helical" evidence="8">
    <location>
        <begin position="181"/>
        <end position="200"/>
    </location>
</feature>
<reference evidence="11" key="1">
    <citation type="submission" date="2018-09" db="EMBL/GenBank/DDBJ databases">
        <authorList>
            <person name="Tuo L."/>
        </authorList>
    </citation>
    <scope>NUCLEOTIDE SEQUENCE [LARGE SCALE GENOMIC DNA]</scope>
    <source>
        <strain evidence="11">M2BS4Y-1</strain>
    </source>
</reference>
<organism evidence="10 11">
    <name type="scientific">Aureimonas flava</name>
    <dbReference type="NCBI Taxonomy" id="2320271"/>
    <lineage>
        <taxon>Bacteria</taxon>
        <taxon>Pseudomonadati</taxon>
        <taxon>Pseudomonadota</taxon>
        <taxon>Alphaproteobacteria</taxon>
        <taxon>Hyphomicrobiales</taxon>
        <taxon>Aurantimonadaceae</taxon>
        <taxon>Aureimonas</taxon>
    </lineage>
</organism>
<dbReference type="GO" id="GO:0005886">
    <property type="term" value="C:plasma membrane"/>
    <property type="evidence" value="ECO:0007669"/>
    <property type="project" value="UniProtKB-SubCell"/>
</dbReference>
<evidence type="ECO:0000256" key="7">
    <source>
        <dbReference type="ARBA" id="ARBA00023136"/>
    </source>
</evidence>
<gene>
    <name evidence="10" type="primary">rarD</name>
    <name evidence="10" type="ORF">D3218_08300</name>
</gene>
<dbReference type="SUPFAM" id="SSF103481">
    <property type="entry name" value="Multidrug resistance efflux transporter EmrE"/>
    <property type="match status" value="2"/>
</dbReference>
<proteinExistence type="inferred from homology"/>
<keyword evidence="6 8" id="KW-1133">Transmembrane helix</keyword>
<evidence type="ECO:0000256" key="1">
    <source>
        <dbReference type="ARBA" id="ARBA00004651"/>
    </source>
</evidence>
<accession>A0A3A1WSX9</accession>
<evidence type="ECO:0000256" key="8">
    <source>
        <dbReference type="SAM" id="Phobius"/>
    </source>
</evidence>
<keyword evidence="11" id="KW-1185">Reference proteome</keyword>
<dbReference type="InterPro" id="IPR004626">
    <property type="entry name" value="RarD"/>
</dbReference>
<evidence type="ECO:0000259" key="9">
    <source>
        <dbReference type="Pfam" id="PF00892"/>
    </source>
</evidence>
<feature type="transmembrane region" description="Helical" evidence="8">
    <location>
        <begin position="245"/>
        <end position="263"/>
    </location>
</feature>
<dbReference type="InterPro" id="IPR000620">
    <property type="entry name" value="EamA_dom"/>
</dbReference>
<feature type="domain" description="EamA" evidence="9">
    <location>
        <begin position="10"/>
        <end position="146"/>
    </location>
</feature>
<keyword evidence="7 8" id="KW-0472">Membrane</keyword>
<evidence type="ECO:0000256" key="2">
    <source>
        <dbReference type="ARBA" id="ARBA00007362"/>
    </source>
</evidence>
<name>A0A3A1WSX9_9HYPH</name>
<dbReference type="PANTHER" id="PTHR22911:SF137">
    <property type="entry name" value="SOLUTE CARRIER FAMILY 35 MEMBER G2-RELATED"/>
    <property type="match status" value="1"/>
</dbReference>
<evidence type="ECO:0000256" key="6">
    <source>
        <dbReference type="ARBA" id="ARBA00022989"/>
    </source>
</evidence>
<dbReference type="NCBIfam" id="TIGR00688">
    <property type="entry name" value="rarD"/>
    <property type="match status" value="1"/>
</dbReference>
<feature type="transmembrane region" description="Helical" evidence="8">
    <location>
        <begin position="46"/>
        <end position="66"/>
    </location>
</feature>
<dbReference type="OrthoDB" id="369870at2"/>
<feature type="transmembrane region" description="Helical" evidence="8">
    <location>
        <begin position="269"/>
        <end position="289"/>
    </location>
</feature>
<evidence type="ECO:0000256" key="5">
    <source>
        <dbReference type="ARBA" id="ARBA00022692"/>
    </source>
</evidence>
<keyword evidence="5 8" id="KW-0812">Transmembrane</keyword>
<evidence type="ECO:0000256" key="4">
    <source>
        <dbReference type="ARBA" id="ARBA00022475"/>
    </source>
</evidence>
<feature type="transmembrane region" description="Helical" evidence="8">
    <location>
        <begin position="12"/>
        <end position="34"/>
    </location>
</feature>
<protein>
    <submittedName>
        <fullName evidence="10">EamA family transporter RarD</fullName>
    </submittedName>
</protein>
<comment type="similarity">
    <text evidence="2">Belongs to the EamA transporter family.</text>
</comment>
<feature type="transmembrane region" description="Helical" evidence="8">
    <location>
        <begin position="78"/>
        <end position="99"/>
    </location>
</feature>
<dbReference type="EMBL" id="QYRN01000004">
    <property type="protein sequence ID" value="RIY01354.1"/>
    <property type="molecule type" value="Genomic_DNA"/>
</dbReference>
<dbReference type="PANTHER" id="PTHR22911">
    <property type="entry name" value="ACYL-MALONYL CONDENSING ENZYME-RELATED"/>
    <property type="match status" value="1"/>
</dbReference>
<evidence type="ECO:0000313" key="10">
    <source>
        <dbReference type="EMBL" id="RIY01354.1"/>
    </source>
</evidence>
<dbReference type="Pfam" id="PF00892">
    <property type="entry name" value="EamA"/>
    <property type="match status" value="1"/>
</dbReference>
<dbReference type="Proteomes" id="UP000265750">
    <property type="component" value="Unassembled WGS sequence"/>
</dbReference>
<evidence type="ECO:0000256" key="3">
    <source>
        <dbReference type="ARBA" id="ARBA00022448"/>
    </source>
</evidence>
<comment type="caution">
    <text evidence="10">The sequence shown here is derived from an EMBL/GenBank/DDBJ whole genome shotgun (WGS) entry which is preliminary data.</text>
</comment>
<dbReference type="AlphaFoldDB" id="A0A3A1WSX9"/>
<evidence type="ECO:0000313" key="11">
    <source>
        <dbReference type="Proteomes" id="UP000265750"/>
    </source>
</evidence>
<feature type="transmembrane region" description="Helical" evidence="8">
    <location>
        <begin position="130"/>
        <end position="147"/>
    </location>
</feature>
<dbReference type="InterPro" id="IPR037185">
    <property type="entry name" value="EmrE-like"/>
</dbReference>
<feature type="transmembrane region" description="Helical" evidence="8">
    <location>
        <begin position="153"/>
        <end position="169"/>
    </location>
</feature>
<feature type="transmembrane region" description="Helical" evidence="8">
    <location>
        <begin position="105"/>
        <end position="123"/>
    </location>
</feature>
<dbReference type="RefSeq" id="WP_119539534.1">
    <property type="nucleotide sequence ID" value="NZ_QYRN01000004.1"/>
</dbReference>
<keyword evidence="3" id="KW-0813">Transport</keyword>
<keyword evidence="4" id="KW-1003">Cell membrane</keyword>
<feature type="transmembrane region" description="Helical" evidence="8">
    <location>
        <begin position="215"/>
        <end position="238"/>
    </location>
</feature>
<comment type="subcellular location">
    <subcellularLocation>
        <location evidence="1">Cell membrane</location>
        <topology evidence="1">Multi-pass membrane protein</topology>
    </subcellularLocation>
</comment>
<sequence>MPPTQAEPASGYAYGIAAYSIWGLVLPIYMKALAHVPSMEVMAQRILWSWVLTLGIVAATGGFGTLRPSLTPRVLGTLVLTAALISVNWGVYVWAIATGHGLDAALGYYINPLINVLMAAVFLRERLNRIQAVAVGIAAAGVLILTVESGGLPWVSLALALSFASYGLLRKTVRIGATEGFFVEVSILFVPALALAVWLVRDGGGRFGLAAPETALLIGTGLVTAVPMILFSMAARLLRYTTVGLLQYIAPTLIALTSIFLFGEPFGPWQAVAFGFIWVALALYSWSIVKDRRAAVRAVPAADPAR</sequence>